<dbReference type="eggNOG" id="COG3637">
    <property type="taxonomic scope" value="Bacteria"/>
</dbReference>
<accession>C0QPI2</accession>
<evidence type="ECO:0000313" key="1">
    <source>
        <dbReference type="EMBL" id="ACO04731.1"/>
    </source>
</evidence>
<dbReference type="HOGENOM" id="CLU_716965_0_0_0"/>
<protein>
    <submittedName>
        <fullName evidence="1">Uncharacterized protein</fullName>
    </submittedName>
</protein>
<dbReference type="AlphaFoldDB" id="C0QPI2"/>
<gene>
    <name evidence="1" type="ordered locus">PERMA_0792</name>
</gene>
<dbReference type="STRING" id="123214.PERMA_0792"/>
<dbReference type="SUPFAM" id="SSF56935">
    <property type="entry name" value="Porins"/>
    <property type="match status" value="1"/>
</dbReference>
<name>C0QPI2_PERMH</name>
<dbReference type="PaxDb" id="123214-PERMA_0792"/>
<keyword evidence="2" id="KW-1185">Reference proteome</keyword>
<evidence type="ECO:0000313" key="2">
    <source>
        <dbReference type="Proteomes" id="UP000001366"/>
    </source>
</evidence>
<reference evidence="1 2" key="1">
    <citation type="journal article" date="2009" name="J. Bacteriol.">
        <title>Complete and draft genome sequences of six members of the Aquificales.</title>
        <authorList>
            <person name="Reysenbach A.L."/>
            <person name="Hamamura N."/>
            <person name="Podar M."/>
            <person name="Griffiths E."/>
            <person name="Ferreira S."/>
            <person name="Hochstein R."/>
            <person name="Heidelberg J."/>
            <person name="Johnson J."/>
            <person name="Mead D."/>
            <person name="Pohorille A."/>
            <person name="Sarmiento M."/>
            <person name="Schweighofer K."/>
            <person name="Seshadri R."/>
            <person name="Voytek M.A."/>
        </authorList>
    </citation>
    <scope>NUCLEOTIDE SEQUENCE [LARGE SCALE GENOMIC DNA]</scope>
    <source>
        <strain evidence="2">DSM 14350 / EX-H1</strain>
    </source>
</reference>
<sequence>MFPFIIIFIMGLFLILPQQVFAIPAFARQYKVSCNTCHAAFPRLNSYGEQFADENYRMPNWRDTVLDTGDSMLALPKYVPLSIRAMAYAQVREGKYIDPVSGETEKADTDFQAPYMIKILSSAPLSDRISFYFYGILAEKGENGTVIVEDAWFSYSSIFNTGIDLMIGQFQISDLMFPRELRLTFQDYMIYRMAGITYDRGVIFSKGFDPVSIDLGLVNGNGIEENLKINSPGYKRPDHMFDNDRKKTAFGRIGVDIAGVSAGLFGLYGKQKTKLTTSAGTKSGSRYADKKIYGLDISGNVNDKVYYFFQYLYNDWGKYFDDTPNKKYQWWGVFAGVDYVYSDKVVLSVLYNYADAGDFDGTSTVYEGININTLTLTYSYYFMRNVKGIIEATYDFQSKDNDPDFVGHETKEGYILIGFDAAF</sequence>
<dbReference type="Proteomes" id="UP000001366">
    <property type="component" value="Chromosome"/>
</dbReference>
<proteinExistence type="predicted"/>
<dbReference type="OrthoDB" id="1523345at2"/>
<dbReference type="RefSeq" id="WP_012676967.1">
    <property type="nucleotide sequence ID" value="NC_012440.1"/>
</dbReference>
<dbReference type="TCDB" id="5.B.9.1.7">
    <property type="family name" value="the porin-cytochrome c (cyc2) family"/>
</dbReference>
<dbReference type="EMBL" id="CP001230">
    <property type="protein sequence ID" value="ACO04731.1"/>
    <property type="molecule type" value="Genomic_DNA"/>
</dbReference>
<organism evidence="1 2">
    <name type="scientific">Persephonella marina (strain DSM 14350 / EX-H1)</name>
    <dbReference type="NCBI Taxonomy" id="123214"/>
    <lineage>
        <taxon>Bacteria</taxon>
        <taxon>Pseudomonadati</taxon>
        <taxon>Aquificota</taxon>
        <taxon>Aquificia</taxon>
        <taxon>Aquificales</taxon>
        <taxon>Hydrogenothermaceae</taxon>
        <taxon>Persephonella</taxon>
    </lineage>
</organism>
<dbReference type="KEGG" id="pmx:PERMA_0792"/>